<evidence type="ECO:0000256" key="1">
    <source>
        <dbReference type="SAM" id="MobiDB-lite"/>
    </source>
</evidence>
<dbReference type="Proteomes" id="UP001652626">
    <property type="component" value="Chromosome 2"/>
</dbReference>
<dbReference type="GeneID" id="113401428"/>
<keyword evidence="3" id="KW-1185">Reference proteome</keyword>
<name>A0A8B8IJ75_VANTA</name>
<evidence type="ECO:0000256" key="2">
    <source>
        <dbReference type="SAM" id="SignalP"/>
    </source>
</evidence>
<gene>
    <name evidence="4" type="primary">LOC113401428</name>
</gene>
<evidence type="ECO:0000313" key="3">
    <source>
        <dbReference type="Proteomes" id="UP001652626"/>
    </source>
</evidence>
<keyword evidence="2" id="KW-0732">Signal</keyword>
<reference evidence="3" key="1">
    <citation type="submission" date="2025-05" db="UniProtKB">
        <authorList>
            <consortium name="RefSeq"/>
        </authorList>
    </citation>
    <scope>NUCLEOTIDE SEQUENCE [LARGE SCALE GENOMIC DNA]</scope>
</reference>
<feature type="chain" id="PRO_5047512022" evidence="2">
    <location>
        <begin position="18"/>
        <end position="494"/>
    </location>
</feature>
<proteinExistence type="predicted"/>
<dbReference type="RefSeq" id="XP_026497150.2">
    <property type="nucleotide sequence ID" value="XM_026641365.2"/>
</dbReference>
<dbReference type="OMA" id="IHWRFGT"/>
<protein>
    <submittedName>
        <fullName evidence="4">Fibroin heavy chain-like</fullName>
    </submittedName>
</protein>
<feature type="region of interest" description="Disordered" evidence="1">
    <location>
        <begin position="292"/>
        <end position="318"/>
    </location>
</feature>
<dbReference type="OrthoDB" id="7422716at2759"/>
<sequence>MAAKFVVALTCFALCHSSPIILNGYLYRDGRNFATGQGYTNNYGGRATGSATIEGGAINAYGSASTDEQNFLNRNIGYGEAYPGQAIAKAEIYDSPQVPVYGSAKAEAQNMPTYYAIPAPATIMSYEQNFEVPAEIRYTMPVNGGVSAQSSAILNGNSESSITSARTDGTGAAESSAKTQGIGSYVITASNAKTAGSSGSAYSDANNAHGLTNIMTKTDGFGSALSKSQNGLGLTSAESQSNGGSATSSAKNTVDSIIATANTQGYGTASSNIDTRNIQNVHQRGIHWRFGTAFDTPSGQAHATSQSHGGSAKSTAQTNSYGTIQSTADTQGYGSADANANMNGIGYVHSVANNNGLGYGSAKSTANTNGYGSANSIANTNGQGIAKTSANTQGAGYGNADARADINSAGTITSAAHTNGYGKATSTANTDKGYGALRYDGLYGGSRTIANAQTSGQGTASSSARTQGINAAYRVVNTSANSFGHGTAQANASA</sequence>
<feature type="signal peptide" evidence="2">
    <location>
        <begin position="1"/>
        <end position="17"/>
    </location>
</feature>
<reference evidence="4" key="2">
    <citation type="submission" date="2025-08" db="UniProtKB">
        <authorList>
            <consortium name="RefSeq"/>
        </authorList>
    </citation>
    <scope>IDENTIFICATION</scope>
    <source>
        <tissue evidence="4">Whole body</tissue>
    </source>
</reference>
<dbReference type="AlphaFoldDB" id="A0A8B8IJ75"/>
<feature type="region of interest" description="Disordered" evidence="1">
    <location>
        <begin position="229"/>
        <end position="250"/>
    </location>
</feature>
<evidence type="ECO:0000313" key="4">
    <source>
        <dbReference type="RefSeq" id="XP_026497150.2"/>
    </source>
</evidence>
<accession>A0A8B8IJ75</accession>
<feature type="compositionally biased region" description="Polar residues" evidence="1">
    <location>
        <begin position="295"/>
        <end position="318"/>
    </location>
</feature>
<organism evidence="3 4">
    <name type="scientific">Vanessa tameamea</name>
    <name type="common">Kamehameha butterfly</name>
    <dbReference type="NCBI Taxonomy" id="334116"/>
    <lineage>
        <taxon>Eukaryota</taxon>
        <taxon>Metazoa</taxon>
        <taxon>Ecdysozoa</taxon>
        <taxon>Arthropoda</taxon>
        <taxon>Hexapoda</taxon>
        <taxon>Insecta</taxon>
        <taxon>Pterygota</taxon>
        <taxon>Neoptera</taxon>
        <taxon>Endopterygota</taxon>
        <taxon>Lepidoptera</taxon>
        <taxon>Glossata</taxon>
        <taxon>Ditrysia</taxon>
        <taxon>Papilionoidea</taxon>
        <taxon>Nymphalidae</taxon>
        <taxon>Nymphalinae</taxon>
        <taxon>Vanessa</taxon>
    </lineage>
</organism>